<comment type="caution">
    <text evidence="2">The sequence shown here is derived from an EMBL/GenBank/DDBJ whole genome shotgun (WGS) entry which is preliminary data.</text>
</comment>
<organism evidence="2">
    <name type="scientific">Tanacetum cinerariifolium</name>
    <name type="common">Dalmatian daisy</name>
    <name type="synonym">Chrysanthemum cinerariifolium</name>
    <dbReference type="NCBI Taxonomy" id="118510"/>
    <lineage>
        <taxon>Eukaryota</taxon>
        <taxon>Viridiplantae</taxon>
        <taxon>Streptophyta</taxon>
        <taxon>Embryophyta</taxon>
        <taxon>Tracheophyta</taxon>
        <taxon>Spermatophyta</taxon>
        <taxon>Magnoliopsida</taxon>
        <taxon>eudicotyledons</taxon>
        <taxon>Gunneridae</taxon>
        <taxon>Pentapetalae</taxon>
        <taxon>asterids</taxon>
        <taxon>campanulids</taxon>
        <taxon>Asterales</taxon>
        <taxon>Asteraceae</taxon>
        <taxon>Asteroideae</taxon>
        <taxon>Anthemideae</taxon>
        <taxon>Anthemidinae</taxon>
        <taxon>Tanacetum</taxon>
    </lineage>
</organism>
<evidence type="ECO:0000313" key="2">
    <source>
        <dbReference type="EMBL" id="GEU79909.1"/>
    </source>
</evidence>
<dbReference type="PANTHER" id="PTHR35317">
    <property type="entry name" value="OS04G0629600 PROTEIN"/>
    <property type="match status" value="1"/>
</dbReference>
<name>A0A6L2N2R1_TANCI</name>
<dbReference type="Pfam" id="PF14223">
    <property type="entry name" value="Retrotran_gag_2"/>
    <property type="match status" value="1"/>
</dbReference>
<reference evidence="2" key="1">
    <citation type="journal article" date="2019" name="Sci. Rep.">
        <title>Draft genome of Tanacetum cinerariifolium, the natural source of mosquito coil.</title>
        <authorList>
            <person name="Yamashiro T."/>
            <person name="Shiraishi A."/>
            <person name="Satake H."/>
            <person name="Nakayama K."/>
        </authorList>
    </citation>
    <scope>NUCLEOTIDE SEQUENCE</scope>
</reference>
<accession>A0A6L2N2R1</accession>
<feature type="region of interest" description="Disordered" evidence="1">
    <location>
        <begin position="208"/>
        <end position="231"/>
    </location>
</feature>
<sequence length="314" mass="35209">MLMQVAQYTTAKEVWNSIKVKHLGANLVQKERLQTLRSELETLKMKPHESISEFGGKISSIQAKFKSLGGTLKDKVLVRKLLNSFPKKFLPIVASIKQYQEIDTMQFEEAVGRITAFEERLKSQDEPKNNYQNKLLLASSNNQRGGRGHERNFTKNKSSYGKDENSVYRQKEIFILRDPTQEDPREALPRDSPLAFDMSNSILKLTETEDTKSKRPQVSALNASIRGPPSSKPLMPLESHYAQLKPDVTITSADLPYYGSISILKEVDFCEKIKKAAVLVSGKTNLSGGKIYMNQNSGGEESHLLIETSGRGAT</sequence>
<evidence type="ECO:0000256" key="1">
    <source>
        <dbReference type="SAM" id="MobiDB-lite"/>
    </source>
</evidence>
<dbReference type="AlphaFoldDB" id="A0A6L2N2R1"/>
<protein>
    <submittedName>
        <fullName evidence="2">Zinc finger, CCHC-type</fullName>
    </submittedName>
</protein>
<proteinExistence type="predicted"/>
<dbReference type="PANTHER" id="PTHR35317:SF41">
    <property type="entry name" value="RNA-DIRECTED DNA POLYMERASE"/>
    <property type="match status" value="1"/>
</dbReference>
<dbReference type="EMBL" id="BKCJ010007972">
    <property type="protein sequence ID" value="GEU79909.1"/>
    <property type="molecule type" value="Genomic_DNA"/>
</dbReference>
<gene>
    <name evidence="2" type="ORF">Tci_051887</name>
</gene>
<feature type="region of interest" description="Disordered" evidence="1">
    <location>
        <begin position="137"/>
        <end position="163"/>
    </location>
</feature>